<dbReference type="NCBIfam" id="NF001140">
    <property type="entry name" value="PRK00147.1"/>
    <property type="match status" value="1"/>
</dbReference>
<organism evidence="6 7">
    <name type="scientific">Candidatus Desulfovibrio trichonymphae</name>
    <dbReference type="NCBI Taxonomy" id="1725232"/>
    <lineage>
        <taxon>Bacteria</taxon>
        <taxon>Pseudomonadati</taxon>
        <taxon>Thermodesulfobacteriota</taxon>
        <taxon>Desulfovibrionia</taxon>
        <taxon>Desulfovibrionales</taxon>
        <taxon>Desulfovibrionaceae</taxon>
        <taxon>Desulfovibrio</taxon>
    </lineage>
</organism>
<protein>
    <recommendedName>
        <fullName evidence="5">S-adenosylmethionine:tRNA ribosyltransferase-isomerase</fullName>
        <ecNumber evidence="5">2.4.99.17</ecNumber>
    </recommendedName>
    <alternativeName>
        <fullName evidence="5">Queuosine biosynthesis protein QueA</fullName>
    </alternativeName>
</protein>
<keyword evidence="6" id="KW-0413">Isomerase</keyword>
<dbReference type="AlphaFoldDB" id="A0A1J1E390"/>
<dbReference type="InterPro" id="IPR036100">
    <property type="entry name" value="QueA_sf"/>
</dbReference>
<dbReference type="KEGG" id="dtr:RSDT_0859"/>
<comment type="subunit">
    <text evidence="5">Monomer.</text>
</comment>
<dbReference type="PANTHER" id="PTHR30307">
    <property type="entry name" value="S-ADENOSYLMETHIONINE:TRNA RIBOSYLTRANSFERASE-ISOMERASE"/>
    <property type="match status" value="1"/>
</dbReference>
<dbReference type="UniPathway" id="UPA00392"/>
<keyword evidence="1 5" id="KW-0963">Cytoplasm</keyword>
<comment type="subcellular location">
    <subcellularLocation>
        <location evidence="5">Cytoplasm</location>
    </subcellularLocation>
</comment>
<dbReference type="HAMAP" id="MF_00113">
    <property type="entry name" value="QueA"/>
    <property type="match status" value="1"/>
</dbReference>
<dbReference type="GO" id="GO:0008616">
    <property type="term" value="P:tRNA queuosine(34) biosynthetic process"/>
    <property type="evidence" value="ECO:0007669"/>
    <property type="project" value="UniProtKB-UniRule"/>
</dbReference>
<dbReference type="RefSeq" id="WP_096399884.1">
    <property type="nucleotide sequence ID" value="NZ_AP017368.1"/>
</dbReference>
<gene>
    <name evidence="5 6" type="primary">queA</name>
    <name evidence="6" type="ORF">RSDT_0859</name>
</gene>
<keyword evidence="7" id="KW-1185">Reference proteome</keyword>
<dbReference type="GO" id="GO:0051075">
    <property type="term" value="F:S-adenosylmethionine:tRNA ribosyltransferase-isomerase activity"/>
    <property type="evidence" value="ECO:0007669"/>
    <property type="project" value="UniProtKB-EC"/>
</dbReference>
<keyword evidence="3 5" id="KW-0949">S-adenosyl-L-methionine</keyword>
<proteinExistence type="inferred from homology"/>
<dbReference type="InterPro" id="IPR003699">
    <property type="entry name" value="QueA"/>
</dbReference>
<comment type="catalytic activity">
    <reaction evidence="5">
        <text>7-aminomethyl-7-carbaguanosine(34) in tRNA + S-adenosyl-L-methionine = epoxyqueuosine(34) in tRNA + adenine + L-methionine + 2 H(+)</text>
        <dbReference type="Rhea" id="RHEA:32155"/>
        <dbReference type="Rhea" id="RHEA-COMP:10342"/>
        <dbReference type="Rhea" id="RHEA-COMP:18582"/>
        <dbReference type="ChEBI" id="CHEBI:15378"/>
        <dbReference type="ChEBI" id="CHEBI:16708"/>
        <dbReference type="ChEBI" id="CHEBI:57844"/>
        <dbReference type="ChEBI" id="CHEBI:59789"/>
        <dbReference type="ChEBI" id="CHEBI:82833"/>
        <dbReference type="ChEBI" id="CHEBI:194443"/>
        <dbReference type="EC" id="2.4.99.17"/>
    </reaction>
</comment>
<dbReference type="Gene3D" id="3.40.1780.10">
    <property type="entry name" value="QueA-like"/>
    <property type="match status" value="1"/>
</dbReference>
<dbReference type="Gene3D" id="2.40.10.240">
    <property type="entry name" value="QueA-like"/>
    <property type="match status" value="1"/>
</dbReference>
<dbReference type="OrthoDB" id="9805933at2"/>
<name>A0A1J1E390_9BACT</name>
<dbReference type="GO" id="GO:0005737">
    <property type="term" value="C:cytoplasm"/>
    <property type="evidence" value="ECO:0007669"/>
    <property type="project" value="UniProtKB-SubCell"/>
</dbReference>
<comment type="similarity">
    <text evidence="5">Belongs to the QueA family.</text>
</comment>
<sequence length="368" mass="40281">MTPDEADFLLSSYQYELPPEQIAQFPPEKRGSSRLLVMQRAGELALAHKNFNDLPDCLPDKALLVVNNARVLQARLTGARATGGKADFLLLTPLPIVLKRARCDAAAADNAFYAEVKGLLRAGGSVRDGESLHFGAGISVTVLETAPFGVRRVRLSWREDLAASFATAGHIPLPPYIKRPDNEEDAARYQTIYAANSKTGAVAAPTAGLHFTPLLRESLTAKGFEWVEITLYVGYGTFSPVRCEDIRSYNMYKEYIEIQEDAANAIIKARAQGRPVLAVGTTSARALEGVAELCGKVRPYTGWTDIFLCPGKKFRVVDALLTNFHLPKSSLLMLVSAFAGRERVLAAYTEGVRGGYRFFSYGDAMLLR</sequence>
<dbReference type="EC" id="2.4.99.17" evidence="5"/>
<dbReference type="EMBL" id="AP017368">
    <property type="protein sequence ID" value="BAV92371.1"/>
    <property type="molecule type" value="Genomic_DNA"/>
</dbReference>
<keyword evidence="2 5" id="KW-0808">Transferase</keyword>
<evidence type="ECO:0000313" key="6">
    <source>
        <dbReference type="EMBL" id="BAV92371.1"/>
    </source>
</evidence>
<evidence type="ECO:0000256" key="2">
    <source>
        <dbReference type="ARBA" id="ARBA00022679"/>
    </source>
</evidence>
<comment type="pathway">
    <text evidence="5">tRNA modification; tRNA-queuosine biosynthesis.</text>
</comment>
<accession>A0A1J1E390</accession>
<dbReference type="Proteomes" id="UP000242645">
    <property type="component" value="Chromosome"/>
</dbReference>
<dbReference type="NCBIfam" id="TIGR00113">
    <property type="entry name" value="queA"/>
    <property type="match status" value="1"/>
</dbReference>
<evidence type="ECO:0000256" key="1">
    <source>
        <dbReference type="ARBA" id="ARBA00022490"/>
    </source>
</evidence>
<evidence type="ECO:0000256" key="3">
    <source>
        <dbReference type="ARBA" id="ARBA00022691"/>
    </source>
</evidence>
<dbReference type="SUPFAM" id="SSF111337">
    <property type="entry name" value="QueA-like"/>
    <property type="match status" value="1"/>
</dbReference>
<keyword evidence="4 5" id="KW-0671">Queuosine biosynthesis</keyword>
<evidence type="ECO:0000256" key="4">
    <source>
        <dbReference type="ARBA" id="ARBA00022785"/>
    </source>
</evidence>
<evidence type="ECO:0000256" key="5">
    <source>
        <dbReference type="HAMAP-Rule" id="MF_00113"/>
    </source>
</evidence>
<dbReference type="InterPro" id="IPR042118">
    <property type="entry name" value="QueA_dom1"/>
</dbReference>
<dbReference type="PANTHER" id="PTHR30307:SF0">
    <property type="entry name" value="S-ADENOSYLMETHIONINE:TRNA RIBOSYLTRANSFERASE-ISOMERASE"/>
    <property type="match status" value="1"/>
</dbReference>
<reference evidence="6 7" key="1">
    <citation type="journal article" date="2017" name="ISME J.">
        <title>Genome of 'Ca. Desulfovibrio trichonymphae', an H2-oxidizing bacterium in a tripartite symbiotic system within a protist cell in the termite gut.</title>
        <authorList>
            <person name="Kuwahara H."/>
            <person name="Yuki M."/>
            <person name="Izawa K."/>
            <person name="Ohkuma M."/>
            <person name="Hongoh Y."/>
        </authorList>
    </citation>
    <scope>NUCLEOTIDE SEQUENCE [LARGE SCALE GENOMIC DNA]</scope>
    <source>
        <strain evidence="6 7">Rs-N31</strain>
    </source>
</reference>
<dbReference type="InterPro" id="IPR042119">
    <property type="entry name" value="QueA_dom2"/>
</dbReference>
<comment type="function">
    <text evidence="5">Transfers and isomerizes the ribose moiety from AdoMet to the 7-aminomethyl group of 7-deazaguanine (preQ1-tRNA) to give epoxyqueuosine (oQ-tRNA).</text>
</comment>
<dbReference type="Pfam" id="PF02547">
    <property type="entry name" value="Queuosine_synth"/>
    <property type="match status" value="1"/>
</dbReference>
<evidence type="ECO:0000313" key="7">
    <source>
        <dbReference type="Proteomes" id="UP000242645"/>
    </source>
</evidence>